<evidence type="ECO:0000313" key="2">
    <source>
        <dbReference type="Proteomes" id="UP000299102"/>
    </source>
</evidence>
<accession>A0A4C1TTF1</accession>
<dbReference type="EMBL" id="BGZK01000085">
    <property type="protein sequence ID" value="GBP17178.1"/>
    <property type="molecule type" value="Genomic_DNA"/>
</dbReference>
<dbReference type="OrthoDB" id="411871at2759"/>
<sequence>MQWHSMPKLLARQYRSMPHRGTEDFLYDLLTCICNELNLKKIILMALLSIEGPFDSEWWSASNQLLAHECPVNFYGMVMDYLLDREVVDRYPESESRKASFKGCI</sequence>
<reference evidence="1 2" key="1">
    <citation type="journal article" date="2019" name="Commun. Biol.">
        <title>The bagworm genome reveals a unique fibroin gene that provides high tensile strength.</title>
        <authorList>
            <person name="Kono N."/>
            <person name="Nakamura H."/>
            <person name="Ohtoshi R."/>
            <person name="Tomita M."/>
            <person name="Numata K."/>
            <person name="Arakawa K."/>
        </authorList>
    </citation>
    <scope>NUCLEOTIDE SEQUENCE [LARGE SCALE GENOMIC DNA]</scope>
</reference>
<proteinExistence type="predicted"/>
<name>A0A4C1TTF1_EUMVA</name>
<dbReference type="AlphaFoldDB" id="A0A4C1TTF1"/>
<protein>
    <submittedName>
        <fullName evidence="1">Uncharacterized protein</fullName>
    </submittedName>
</protein>
<dbReference type="Proteomes" id="UP000299102">
    <property type="component" value="Unassembled WGS sequence"/>
</dbReference>
<keyword evidence="2" id="KW-1185">Reference proteome</keyword>
<comment type="caution">
    <text evidence="1">The sequence shown here is derived from an EMBL/GenBank/DDBJ whole genome shotgun (WGS) entry which is preliminary data.</text>
</comment>
<gene>
    <name evidence="1" type="ORF">EVAR_17299_1</name>
</gene>
<evidence type="ECO:0000313" key="1">
    <source>
        <dbReference type="EMBL" id="GBP17178.1"/>
    </source>
</evidence>
<organism evidence="1 2">
    <name type="scientific">Eumeta variegata</name>
    <name type="common">Bagworm moth</name>
    <name type="synonym">Eumeta japonica</name>
    <dbReference type="NCBI Taxonomy" id="151549"/>
    <lineage>
        <taxon>Eukaryota</taxon>
        <taxon>Metazoa</taxon>
        <taxon>Ecdysozoa</taxon>
        <taxon>Arthropoda</taxon>
        <taxon>Hexapoda</taxon>
        <taxon>Insecta</taxon>
        <taxon>Pterygota</taxon>
        <taxon>Neoptera</taxon>
        <taxon>Endopterygota</taxon>
        <taxon>Lepidoptera</taxon>
        <taxon>Glossata</taxon>
        <taxon>Ditrysia</taxon>
        <taxon>Tineoidea</taxon>
        <taxon>Psychidae</taxon>
        <taxon>Oiketicinae</taxon>
        <taxon>Eumeta</taxon>
    </lineage>
</organism>